<dbReference type="AlphaFoldDB" id="A0A1H8B3X0"/>
<keyword evidence="1" id="KW-1133">Transmembrane helix</keyword>
<feature type="transmembrane region" description="Helical" evidence="1">
    <location>
        <begin position="6"/>
        <end position="26"/>
    </location>
</feature>
<keyword evidence="1" id="KW-0472">Membrane</keyword>
<name>A0A1H8B3X0_9SPHN</name>
<accession>A0A1H8B3X0</accession>
<reference evidence="3" key="1">
    <citation type="submission" date="2016-10" db="EMBL/GenBank/DDBJ databases">
        <authorList>
            <person name="Varghese N."/>
            <person name="Submissions S."/>
        </authorList>
    </citation>
    <scope>NUCLEOTIDE SEQUENCE [LARGE SCALE GENOMIC DNA]</scope>
    <source>
        <strain evidence="3">S6-262</strain>
    </source>
</reference>
<keyword evidence="3" id="KW-1185">Reference proteome</keyword>
<evidence type="ECO:0000313" key="3">
    <source>
        <dbReference type="Proteomes" id="UP000199206"/>
    </source>
</evidence>
<gene>
    <name evidence="2" type="ORF">SAMN05192583_1186</name>
</gene>
<protein>
    <submittedName>
        <fullName evidence="2">Uncharacterized protein</fullName>
    </submittedName>
</protein>
<organism evidence="2 3">
    <name type="scientific">Sphingomonas gellani</name>
    <dbReference type="NCBI Taxonomy" id="1166340"/>
    <lineage>
        <taxon>Bacteria</taxon>
        <taxon>Pseudomonadati</taxon>
        <taxon>Pseudomonadota</taxon>
        <taxon>Alphaproteobacteria</taxon>
        <taxon>Sphingomonadales</taxon>
        <taxon>Sphingomonadaceae</taxon>
        <taxon>Sphingomonas</taxon>
    </lineage>
</organism>
<evidence type="ECO:0000256" key="1">
    <source>
        <dbReference type="SAM" id="Phobius"/>
    </source>
</evidence>
<feature type="transmembrane region" description="Helical" evidence="1">
    <location>
        <begin position="60"/>
        <end position="81"/>
    </location>
</feature>
<sequence length="101" mass="10988">MPIGTFPALLTLAIVVTLVSGAWLLINARSVAALFRDKAKSGRNEMLAGPGKRAQPHGRVWLFLVLFNLGWLTCIALWYTVASGVGNDVVKSHDPSVQRPY</sequence>
<evidence type="ECO:0000313" key="2">
    <source>
        <dbReference type="EMBL" id="SEM77436.1"/>
    </source>
</evidence>
<keyword evidence="1" id="KW-0812">Transmembrane</keyword>
<dbReference type="EMBL" id="FOCF01000002">
    <property type="protein sequence ID" value="SEM77436.1"/>
    <property type="molecule type" value="Genomic_DNA"/>
</dbReference>
<dbReference type="OrthoDB" id="7428994at2"/>
<dbReference type="Proteomes" id="UP000199206">
    <property type="component" value="Unassembled WGS sequence"/>
</dbReference>
<proteinExistence type="predicted"/>
<dbReference type="RefSeq" id="WP_093664519.1">
    <property type="nucleotide sequence ID" value="NZ_FOCF01000002.1"/>
</dbReference>